<keyword evidence="2" id="KW-0479">Metal-binding</keyword>
<name>A0A814B4Q2_9BILA</name>
<proteinExistence type="inferred from homology"/>
<dbReference type="InterPro" id="IPR008775">
    <property type="entry name" value="Phytyl_CoA_dOase-like"/>
</dbReference>
<reference evidence="5" key="1">
    <citation type="submission" date="2021-02" db="EMBL/GenBank/DDBJ databases">
        <authorList>
            <person name="Nowell W R."/>
        </authorList>
    </citation>
    <scope>NUCLEOTIDE SEQUENCE</scope>
    <source>
        <strain evidence="5">Ploen Becks lab</strain>
    </source>
</reference>
<protein>
    <submittedName>
        <fullName evidence="5">Uncharacterized protein</fullName>
    </submittedName>
</protein>
<evidence type="ECO:0000256" key="4">
    <source>
        <dbReference type="ARBA" id="ARBA00038356"/>
    </source>
</evidence>
<keyword evidence="3" id="KW-0408">Iron</keyword>
<evidence type="ECO:0000313" key="6">
    <source>
        <dbReference type="Proteomes" id="UP000663879"/>
    </source>
</evidence>
<accession>A0A814B4Q2</accession>
<dbReference type="OrthoDB" id="445007at2759"/>
<dbReference type="Gene3D" id="2.60.120.620">
    <property type="entry name" value="q2cbj1_9rhob like domain"/>
    <property type="match status" value="1"/>
</dbReference>
<dbReference type="Proteomes" id="UP000663879">
    <property type="component" value="Unassembled WGS sequence"/>
</dbReference>
<dbReference type="PANTHER" id="PTHR20883:SF15">
    <property type="entry name" value="PHYTANOYL-COA DIOXYGENASE DOMAIN-CONTAINING PROTEIN 1"/>
    <property type="match status" value="1"/>
</dbReference>
<evidence type="ECO:0000256" key="3">
    <source>
        <dbReference type="ARBA" id="ARBA00023004"/>
    </source>
</evidence>
<comment type="similarity">
    <text evidence="4">Belongs to the PhyH family. PHYHD1 subfamily.</text>
</comment>
<organism evidence="5 6">
    <name type="scientific">Brachionus calyciflorus</name>
    <dbReference type="NCBI Taxonomy" id="104777"/>
    <lineage>
        <taxon>Eukaryota</taxon>
        <taxon>Metazoa</taxon>
        <taxon>Spiralia</taxon>
        <taxon>Gnathifera</taxon>
        <taxon>Rotifera</taxon>
        <taxon>Eurotatoria</taxon>
        <taxon>Monogononta</taxon>
        <taxon>Pseudotrocha</taxon>
        <taxon>Ploima</taxon>
        <taxon>Brachionidae</taxon>
        <taxon>Brachionus</taxon>
    </lineage>
</organism>
<dbReference type="PANTHER" id="PTHR20883">
    <property type="entry name" value="PHYTANOYL-COA DIOXYGENASE DOMAIN CONTAINING 1"/>
    <property type="match status" value="1"/>
</dbReference>
<dbReference type="EMBL" id="CAJNOC010002291">
    <property type="protein sequence ID" value="CAF0924208.1"/>
    <property type="molecule type" value="Genomic_DNA"/>
</dbReference>
<comment type="caution">
    <text evidence="5">The sequence shown here is derived from an EMBL/GenBank/DDBJ whole genome shotgun (WGS) entry which is preliminary data.</text>
</comment>
<keyword evidence="6" id="KW-1185">Reference proteome</keyword>
<dbReference type="Pfam" id="PF05721">
    <property type="entry name" value="PhyH"/>
    <property type="match status" value="1"/>
</dbReference>
<sequence length="292" mass="33400">MLTEEQLNKFEEDGYLVIKDFINNEKCEELKTEIDNVIETNNFLDQVKTISVFLADENSAKAADEYFLTSVDKIRPFLESKAKEILEKNDKSVKIFNKIGHALHALNPKFKEVTFDSKVKEIFESIGYKKPIVCQSMYIFKQPFIGGEVQPHQDGSYLYTEPLKVTGIWIALEDCTSHNGCLEFIPGSHKGPLVTRFIRNPNKEEFEAGKHLIYTNGIPKFSYDDSKFIPAEVKKGDAILIDGLVVHRSAPNLSPNSRNIYTFHVYDSDNVDFSKENWMEPNSISFLPLNEN</sequence>
<dbReference type="AlphaFoldDB" id="A0A814B4Q2"/>
<evidence type="ECO:0000256" key="1">
    <source>
        <dbReference type="ARBA" id="ARBA00001962"/>
    </source>
</evidence>
<dbReference type="SUPFAM" id="SSF51197">
    <property type="entry name" value="Clavaminate synthase-like"/>
    <property type="match status" value="1"/>
</dbReference>
<dbReference type="GO" id="GO:0046872">
    <property type="term" value="F:metal ion binding"/>
    <property type="evidence" value="ECO:0007669"/>
    <property type="project" value="UniProtKB-KW"/>
</dbReference>
<evidence type="ECO:0000256" key="2">
    <source>
        <dbReference type="ARBA" id="ARBA00022723"/>
    </source>
</evidence>
<gene>
    <name evidence="5" type="ORF">OXX778_LOCUS12549</name>
</gene>
<evidence type="ECO:0000313" key="5">
    <source>
        <dbReference type="EMBL" id="CAF0924208.1"/>
    </source>
</evidence>
<comment type="cofactor">
    <cofactor evidence="1">
        <name>Fe cation</name>
        <dbReference type="ChEBI" id="CHEBI:24875"/>
    </cofactor>
</comment>